<feature type="region of interest" description="Disordered" evidence="1">
    <location>
        <begin position="1"/>
        <end position="193"/>
    </location>
</feature>
<feature type="compositionally biased region" description="Basic and acidic residues" evidence="1">
    <location>
        <begin position="102"/>
        <end position="123"/>
    </location>
</feature>
<dbReference type="Proteomes" id="UP000780801">
    <property type="component" value="Unassembled WGS sequence"/>
</dbReference>
<dbReference type="EMBL" id="JAABOA010002861">
    <property type="protein sequence ID" value="KAF9579322.1"/>
    <property type="molecule type" value="Genomic_DNA"/>
</dbReference>
<dbReference type="AlphaFoldDB" id="A0A9P6FPP9"/>
<name>A0A9P6FPP9_9FUNG</name>
<gene>
    <name evidence="2" type="ORF">BGW38_004470</name>
</gene>
<feature type="compositionally biased region" description="Gly residues" evidence="1">
    <location>
        <begin position="47"/>
        <end position="58"/>
    </location>
</feature>
<feature type="compositionally biased region" description="Basic and acidic residues" evidence="1">
    <location>
        <begin position="516"/>
        <end position="526"/>
    </location>
</feature>
<feature type="compositionally biased region" description="Polar residues" evidence="1">
    <location>
        <begin position="322"/>
        <end position="333"/>
    </location>
</feature>
<proteinExistence type="predicted"/>
<evidence type="ECO:0000256" key="1">
    <source>
        <dbReference type="SAM" id="MobiDB-lite"/>
    </source>
</evidence>
<accession>A0A9P6FPP9</accession>
<dbReference type="OrthoDB" id="10018191at2759"/>
<feature type="region of interest" description="Disordered" evidence="1">
    <location>
        <begin position="238"/>
        <end position="337"/>
    </location>
</feature>
<feature type="compositionally biased region" description="Acidic residues" evidence="1">
    <location>
        <begin position="257"/>
        <end position="266"/>
    </location>
</feature>
<reference evidence="2" key="1">
    <citation type="journal article" date="2020" name="Fungal Divers.">
        <title>Resolving the Mortierellaceae phylogeny through synthesis of multi-gene phylogenetics and phylogenomics.</title>
        <authorList>
            <person name="Vandepol N."/>
            <person name="Liber J."/>
            <person name="Desiro A."/>
            <person name="Na H."/>
            <person name="Kennedy M."/>
            <person name="Barry K."/>
            <person name="Grigoriev I.V."/>
            <person name="Miller A.N."/>
            <person name="O'Donnell K."/>
            <person name="Stajich J.E."/>
            <person name="Bonito G."/>
        </authorList>
    </citation>
    <scope>NUCLEOTIDE SEQUENCE</scope>
    <source>
        <strain evidence="2">KOD1015</strain>
    </source>
</reference>
<evidence type="ECO:0000313" key="3">
    <source>
        <dbReference type="Proteomes" id="UP000780801"/>
    </source>
</evidence>
<sequence>CTRMFSRFDNMVQHTQTHTKGTRRETSAGIASKIALESRRKSEAGLLGTGRGGGGAGHGRIPRKKRGSMSSTSGSEAGAQSLARKGRVNSMPLLRAGGGATDAKERAHATTGRHGLESRDNCRARKRILPSSSSTASLDLNTGSDATRSPSTVAEASEETSPAMTPTADSAKSPAPARKGSLSSSNPSSNSTTLSWYASKLHHKPSFDIGLSQYDRTLGLDAHLPPWNNRYEYPIDAPGYHHRPRHPLSPERSSHSEEDEDDEDSDDPRQLPSLSTGRRDEWHTRQQPQKSWRGSVDSIDNCTLPPLRPNGLDELDRPPRQHQYNPQPYSRFSGSARLPSISRSGYCSFGAGEDQKSGTHGLHGRYRSNGSDGLDEDDLNDEIDDLESHVKVEIREQDHDQDFGTERYAPKARRLSLVDLERPIQETREALDHSISVQQAKFEGVDVSEDEIQALEAFGELWSQGRDVDMDIDAAAAVVAVVSKKIGGGVAGGGVGELIHPALVVAKMVPVRNEIEPHALGSDRGRRSPRPSHTAERDAATSLEFLRSSEVRAMEVD</sequence>
<feature type="compositionally biased region" description="Low complexity" evidence="1">
    <location>
        <begin position="181"/>
        <end position="193"/>
    </location>
</feature>
<organism evidence="2 3">
    <name type="scientific">Lunasporangiospora selenospora</name>
    <dbReference type="NCBI Taxonomy" id="979761"/>
    <lineage>
        <taxon>Eukaryota</taxon>
        <taxon>Fungi</taxon>
        <taxon>Fungi incertae sedis</taxon>
        <taxon>Mucoromycota</taxon>
        <taxon>Mortierellomycotina</taxon>
        <taxon>Mortierellomycetes</taxon>
        <taxon>Mortierellales</taxon>
        <taxon>Mortierellaceae</taxon>
        <taxon>Lunasporangiospora</taxon>
    </lineage>
</organism>
<feature type="compositionally biased region" description="Polar residues" evidence="1">
    <location>
        <begin position="130"/>
        <end position="170"/>
    </location>
</feature>
<evidence type="ECO:0000313" key="2">
    <source>
        <dbReference type="EMBL" id="KAF9579322.1"/>
    </source>
</evidence>
<feature type="region of interest" description="Disordered" evidence="1">
    <location>
        <begin position="352"/>
        <end position="380"/>
    </location>
</feature>
<keyword evidence="3" id="KW-1185">Reference proteome</keyword>
<comment type="caution">
    <text evidence="2">The sequence shown here is derived from an EMBL/GenBank/DDBJ whole genome shotgun (WGS) entry which is preliminary data.</text>
</comment>
<feature type="region of interest" description="Disordered" evidence="1">
    <location>
        <begin position="516"/>
        <end position="541"/>
    </location>
</feature>
<protein>
    <submittedName>
        <fullName evidence="2">Uncharacterized protein</fullName>
    </submittedName>
</protein>
<feature type="non-terminal residue" evidence="2">
    <location>
        <position position="1"/>
    </location>
</feature>